<organism evidence="2 3">
    <name type="scientific">Kineosporia mesophila</name>
    <dbReference type="NCBI Taxonomy" id="566012"/>
    <lineage>
        <taxon>Bacteria</taxon>
        <taxon>Bacillati</taxon>
        <taxon>Actinomycetota</taxon>
        <taxon>Actinomycetes</taxon>
        <taxon>Kineosporiales</taxon>
        <taxon>Kineosporiaceae</taxon>
        <taxon>Kineosporia</taxon>
    </lineage>
</organism>
<evidence type="ECO:0000313" key="3">
    <source>
        <dbReference type="Proteomes" id="UP001501074"/>
    </source>
</evidence>
<name>A0ABP7ADN7_9ACTN</name>
<sequence length="291" mass="32027">MTGMGTGGAVEAAAVARRVGSARRALSRHLEKVRLDSGKTYEQLAGMGLARRSSWDRWRKRQALPKDSTVAWICQKLGVERELADRMIDLATRAHDGARPTWYEQEIGSLGYTPGFTTMLELEEIACRIRIFAPILVPGLLQTAAYQRAIFEVAPGLTTRNAERQADVRAGRQAVREAQRKRCIAVLSEAALQLQVGGSEVMEEQIAYLLAQHATDHTDVLVRPASAGAHPGGRGEFTLLNFPVEASEPPFSYAEGYQGAECSEDPQVLSDFEERWGIIMSNSVPIKEFVT</sequence>
<gene>
    <name evidence="2" type="ORF">GCM10022223_54580</name>
</gene>
<evidence type="ECO:0000259" key="1">
    <source>
        <dbReference type="Pfam" id="PF19054"/>
    </source>
</evidence>
<comment type="caution">
    <text evidence="2">The sequence shown here is derived from an EMBL/GenBank/DDBJ whole genome shotgun (WGS) entry which is preliminary data.</text>
</comment>
<dbReference type="EMBL" id="BAAAZO010000011">
    <property type="protein sequence ID" value="GAA3630003.1"/>
    <property type="molecule type" value="Genomic_DNA"/>
</dbReference>
<proteinExistence type="predicted"/>
<accession>A0ABP7ADN7</accession>
<protein>
    <submittedName>
        <fullName evidence="2">Helix-turn-helix transcriptional regulator</fullName>
    </submittedName>
</protein>
<keyword evidence="3" id="KW-1185">Reference proteome</keyword>
<reference evidence="3" key="1">
    <citation type="journal article" date="2019" name="Int. J. Syst. Evol. Microbiol.">
        <title>The Global Catalogue of Microorganisms (GCM) 10K type strain sequencing project: providing services to taxonomists for standard genome sequencing and annotation.</title>
        <authorList>
            <consortium name="The Broad Institute Genomics Platform"/>
            <consortium name="The Broad Institute Genome Sequencing Center for Infectious Disease"/>
            <person name="Wu L."/>
            <person name="Ma J."/>
        </authorList>
    </citation>
    <scope>NUCLEOTIDE SEQUENCE [LARGE SCALE GENOMIC DNA]</scope>
    <source>
        <strain evidence="3">JCM 16902</strain>
    </source>
</reference>
<dbReference type="Proteomes" id="UP001501074">
    <property type="component" value="Unassembled WGS sequence"/>
</dbReference>
<feature type="domain" description="DUF5753" evidence="1">
    <location>
        <begin position="116"/>
        <end position="283"/>
    </location>
</feature>
<evidence type="ECO:0000313" key="2">
    <source>
        <dbReference type="EMBL" id="GAA3630003.1"/>
    </source>
</evidence>
<dbReference type="Pfam" id="PF19054">
    <property type="entry name" value="DUF5753"/>
    <property type="match status" value="1"/>
</dbReference>
<dbReference type="InterPro" id="IPR043917">
    <property type="entry name" value="DUF5753"/>
</dbReference>
<dbReference type="RefSeq" id="WP_231486039.1">
    <property type="nucleotide sequence ID" value="NZ_BAAAZO010000011.1"/>
</dbReference>